<sequence>MSVGETYSSLQLDQRVEDILTMYSAGVMARMEDCYRKSLQWAHTAERAAYQFGLDAGVQGCEVSFGISVLDKAFRRGVKETMESCSDLVARNDGSIGVMGSVMPA</sequence>
<keyword evidence="2" id="KW-1185">Reference proteome</keyword>
<gene>
    <name evidence="1" type="ORF">ElyMa_006918200</name>
</gene>
<protein>
    <submittedName>
        <fullName evidence="1">Uncharacterized protein</fullName>
    </submittedName>
</protein>
<evidence type="ECO:0000313" key="2">
    <source>
        <dbReference type="Proteomes" id="UP000762676"/>
    </source>
</evidence>
<proteinExistence type="predicted"/>
<evidence type="ECO:0000313" key="1">
    <source>
        <dbReference type="EMBL" id="GFS21209.1"/>
    </source>
</evidence>
<comment type="caution">
    <text evidence="1">The sequence shown here is derived from an EMBL/GenBank/DDBJ whole genome shotgun (WGS) entry which is preliminary data.</text>
</comment>
<organism evidence="1 2">
    <name type="scientific">Elysia marginata</name>
    <dbReference type="NCBI Taxonomy" id="1093978"/>
    <lineage>
        <taxon>Eukaryota</taxon>
        <taxon>Metazoa</taxon>
        <taxon>Spiralia</taxon>
        <taxon>Lophotrochozoa</taxon>
        <taxon>Mollusca</taxon>
        <taxon>Gastropoda</taxon>
        <taxon>Heterobranchia</taxon>
        <taxon>Euthyneura</taxon>
        <taxon>Panpulmonata</taxon>
        <taxon>Sacoglossa</taxon>
        <taxon>Placobranchoidea</taxon>
        <taxon>Plakobranchidae</taxon>
        <taxon>Elysia</taxon>
    </lineage>
</organism>
<reference evidence="1 2" key="1">
    <citation type="journal article" date="2021" name="Elife">
        <title>Chloroplast acquisition without the gene transfer in kleptoplastic sea slugs, Plakobranchus ocellatus.</title>
        <authorList>
            <person name="Maeda T."/>
            <person name="Takahashi S."/>
            <person name="Yoshida T."/>
            <person name="Shimamura S."/>
            <person name="Takaki Y."/>
            <person name="Nagai Y."/>
            <person name="Toyoda A."/>
            <person name="Suzuki Y."/>
            <person name="Arimoto A."/>
            <person name="Ishii H."/>
            <person name="Satoh N."/>
            <person name="Nishiyama T."/>
            <person name="Hasebe M."/>
            <person name="Maruyama T."/>
            <person name="Minagawa J."/>
            <person name="Obokata J."/>
            <person name="Shigenobu S."/>
        </authorList>
    </citation>
    <scope>NUCLEOTIDE SEQUENCE [LARGE SCALE GENOMIC DNA]</scope>
</reference>
<dbReference type="AlphaFoldDB" id="A0AAV4JEG3"/>
<dbReference type="EMBL" id="BMAT01013843">
    <property type="protein sequence ID" value="GFS21209.1"/>
    <property type="molecule type" value="Genomic_DNA"/>
</dbReference>
<accession>A0AAV4JEG3</accession>
<dbReference type="Proteomes" id="UP000762676">
    <property type="component" value="Unassembled WGS sequence"/>
</dbReference>
<name>A0AAV4JEG3_9GAST</name>